<dbReference type="PANTHER" id="PTHR23175:SF23">
    <property type="entry name" value="PDZ DOMAIN-CONTAINING PROTEIN"/>
    <property type="match status" value="1"/>
</dbReference>
<dbReference type="InterPro" id="IPR036034">
    <property type="entry name" value="PDZ_sf"/>
</dbReference>
<keyword evidence="2" id="KW-0472">Membrane</keyword>
<proteinExistence type="predicted"/>
<keyword evidence="2" id="KW-0812">Transmembrane</keyword>
<keyword evidence="2" id="KW-1133">Transmembrane helix</keyword>
<keyword evidence="4" id="KW-1185">Reference proteome</keyword>
<gene>
    <name evidence="3" type="ORF">RUM44_006686</name>
</gene>
<comment type="caution">
    <text evidence="3">The sequence shown here is derived from an EMBL/GenBank/DDBJ whole genome shotgun (WGS) entry which is preliminary data.</text>
</comment>
<dbReference type="PANTHER" id="PTHR23175">
    <property type="entry name" value="PDZ DOMAIN-CONTAINING PROTEIN"/>
    <property type="match status" value="1"/>
</dbReference>
<name>A0ABR1AIS5_POLSC</name>
<accession>A0ABR1AIS5</accession>
<evidence type="ECO:0000313" key="3">
    <source>
        <dbReference type="EMBL" id="KAK6620285.1"/>
    </source>
</evidence>
<evidence type="ECO:0008006" key="5">
    <source>
        <dbReference type="Google" id="ProtNLM"/>
    </source>
</evidence>
<evidence type="ECO:0000256" key="1">
    <source>
        <dbReference type="SAM" id="MobiDB-lite"/>
    </source>
</evidence>
<evidence type="ECO:0000313" key="4">
    <source>
        <dbReference type="Proteomes" id="UP001359485"/>
    </source>
</evidence>
<feature type="region of interest" description="Disordered" evidence="1">
    <location>
        <begin position="71"/>
        <end position="96"/>
    </location>
</feature>
<sequence>MKHRSKAKNWVEKHANIDYENNRKLNYYREKTRKIKKVVEIFMIGIIIILANFKLWAHSLELLSGELNQVPKPARNKINSNDDDDGDHKDDSGGLVGALNRGPRSLWIDRWKNGFGFTLRHFVVYPPESYMVMAKEKRLGLRQGNANLNEPMDTIFVKAVHEGTSAHAAGLETGERIVVLTAKCIVEYINSYAFLMGNYGFEVAITSESARKIRWIPLSMDFLQ</sequence>
<dbReference type="Gene3D" id="2.30.42.10">
    <property type="match status" value="1"/>
</dbReference>
<organism evidence="3 4">
    <name type="scientific">Polyplax serrata</name>
    <name type="common">Common mouse louse</name>
    <dbReference type="NCBI Taxonomy" id="468196"/>
    <lineage>
        <taxon>Eukaryota</taxon>
        <taxon>Metazoa</taxon>
        <taxon>Ecdysozoa</taxon>
        <taxon>Arthropoda</taxon>
        <taxon>Hexapoda</taxon>
        <taxon>Insecta</taxon>
        <taxon>Pterygota</taxon>
        <taxon>Neoptera</taxon>
        <taxon>Paraneoptera</taxon>
        <taxon>Psocodea</taxon>
        <taxon>Troctomorpha</taxon>
        <taxon>Phthiraptera</taxon>
        <taxon>Anoplura</taxon>
        <taxon>Polyplacidae</taxon>
        <taxon>Polyplax</taxon>
    </lineage>
</organism>
<evidence type="ECO:0000256" key="2">
    <source>
        <dbReference type="SAM" id="Phobius"/>
    </source>
</evidence>
<dbReference type="EMBL" id="JAWJWF010000048">
    <property type="protein sequence ID" value="KAK6620285.1"/>
    <property type="molecule type" value="Genomic_DNA"/>
</dbReference>
<reference evidence="3 4" key="1">
    <citation type="submission" date="2023-09" db="EMBL/GenBank/DDBJ databases">
        <title>Genomes of two closely related lineages of the louse Polyplax serrata with different host specificities.</title>
        <authorList>
            <person name="Martinu J."/>
            <person name="Tarabai H."/>
            <person name="Stefka J."/>
            <person name="Hypsa V."/>
        </authorList>
    </citation>
    <scope>NUCLEOTIDE SEQUENCE [LARGE SCALE GENOMIC DNA]</scope>
    <source>
        <strain evidence="3">98ZLc_SE</strain>
    </source>
</reference>
<dbReference type="SUPFAM" id="SSF50156">
    <property type="entry name" value="PDZ domain-like"/>
    <property type="match status" value="1"/>
</dbReference>
<protein>
    <recommendedName>
        <fullName evidence="5">PDZ domain-containing protein</fullName>
    </recommendedName>
</protein>
<feature type="transmembrane region" description="Helical" evidence="2">
    <location>
        <begin position="38"/>
        <end position="57"/>
    </location>
</feature>
<dbReference type="Proteomes" id="UP001359485">
    <property type="component" value="Unassembled WGS sequence"/>
</dbReference>